<dbReference type="InterPro" id="IPR005175">
    <property type="entry name" value="PPC_dom"/>
</dbReference>
<dbReference type="RefSeq" id="WP_078925008.1">
    <property type="nucleotide sequence ID" value="NZ_FUXB01000003.1"/>
</dbReference>
<dbReference type="Pfam" id="PF03479">
    <property type="entry name" value="PCC"/>
    <property type="match status" value="1"/>
</dbReference>
<evidence type="ECO:0000313" key="3">
    <source>
        <dbReference type="Proteomes" id="UP000190834"/>
    </source>
</evidence>
<dbReference type="SUPFAM" id="SSF117856">
    <property type="entry name" value="AF0104/ALDC/Ptd012-like"/>
    <property type="match status" value="1"/>
</dbReference>
<dbReference type="PANTHER" id="PTHR34988">
    <property type="entry name" value="PROTEIN, PUTATIVE-RELATED"/>
    <property type="match status" value="1"/>
</dbReference>
<proteinExistence type="predicted"/>
<protein>
    <recommendedName>
        <fullName evidence="1">PPC domain-containing protein</fullName>
    </recommendedName>
</protein>
<dbReference type="PROSITE" id="PS51742">
    <property type="entry name" value="PPC"/>
    <property type="match status" value="1"/>
</dbReference>
<dbReference type="EMBL" id="FUXB01000003">
    <property type="protein sequence ID" value="SJZ54870.1"/>
    <property type="molecule type" value="Genomic_DNA"/>
</dbReference>
<evidence type="ECO:0000259" key="1">
    <source>
        <dbReference type="PROSITE" id="PS51742"/>
    </source>
</evidence>
<keyword evidence="3" id="KW-1185">Reference proteome</keyword>
<accession>A0A1T4LJG2</accession>
<dbReference type="AlphaFoldDB" id="A0A1T4LJG2"/>
<dbReference type="CDD" id="cd11378">
    <property type="entry name" value="DUF296"/>
    <property type="match status" value="1"/>
</dbReference>
<name>A0A1T4LJG2_VIBCI</name>
<dbReference type="PANTHER" id="PTHR34988:SF1">
    <property type="entry name" value="DNA-BINDING PROTEIN"/>
    <property type="match status" value="1"/>
</dbReference>
<dbReference type="GeneID" id="70581994"/>
<feature type="domain" description="PPC" evidence="1">
    <location>
        <begin position="1"/>
        <end position="129"/>
    </location>
</feature>
<gene>
    <name evidence="2" type="ORF">SAMN02745782_00613</name>
</gene>
<dbReference type="OrthoDB" id="552202at2"/>
<sequence>MELIATRLLPGTDLKLAIQALVTQHNIRAGTIASCVGSLSTLTIRLADSTTILQQSACFEIVSLMGTLTPEHQHLHISVADHQGQVWGGHLQVGNIISTTAELMIHHYPEHQFSRQFDPNTGFTELTINPY</sequence>
<dbReference type="Gene3D" id="3.30.1330.80">
    <property type="entry name" value="Hypothetical protein, similar to alpha- acetolactate decarboxylase, domain 2"/>
    <property type="match status" value="1"/>
</dbReference>
<reference evidence="3" key="1">
    <citation type="submission" date="2017-02" db="EMBL/GenBank/DDBJ databases">
        <authorList>
            <person name="Varghese N."/>
            <person name="Submissions S."/>
        </authorList>
    </citation>
    <scope>NUCLEOTIDE SEQUENCE [LARGE SCALE GENOMIC DNA]</scope>
    <source>
        <strain evidence="3">DSM 19608</strain>
    </source>
</reference>
<organism evidence="2 3">
    <name type="scientific">Vibrio cincinnatiensis DSM 19608</name>
    <dbReference type="NCBI Taxonomy" id="1123491"/>
    <lineage>
        <taxon>Bacteria</taxon>
        <taxon>Pseudomonadati</taxon>
        <taxon>Pseudomonadota</taxon>
        <taxon>Gammaproteobacteria</taxon>
        <taxon>Vibrionales</taxon>
        <taxon>Vibrionaceae</taxon>
        <taxon>Vibrio</taxon>
    </lineage>
</organism>
<dbReference type="Proteomes" id="UP000190834">
    <property type="component" value="Unassembled WGS sequence"/>
</dbReference>
<evidence type="ECO:0000313" key="2">
    <source>
        <dbReference type="EMBL" id="SJZ54870.1"/>
    </source>
</evidence>